<dbReference type="EMBL" id="DS232040">
    <property type="protein sequence ID" value="EDS32843.1"/>
    <property type="molecule type" value="Genomic_DNA"/>
</dbReference>
<evidence type="ECO:0008006" key="5">
    <source>
        <dbReference type="Google" id="ProtNLM"/>
    </source>
</evidence>
<feature type="transmembrane region" description="Helical" evidence="1">
    <location>
        <begin position="48"/>
        <end position="68"/>
    </location>
</feature>
<reference evidence="3" key="2">
    <citation type="submission" date="2020-05" db="UniProtKB">
        <authorList>
            <consortium name="EnsemblMetazoa"/>
        </authorList>
    </citation>
    <scope>IDENTIFICATION</scope>
    <source>
        <strain evidence="3">JHB</strain>
    </source>
</reference>
<accession>B0WQH0</accession>
<keyword evidence="1" id="KW-1133">Transmembrane helix</keyword>
<dbReference type="AlphaFoldDB" id="B0WQH0"/>
<dbReference type="InParanoid" id="B0WQH0"/>
<keyword evidence="1" id="KW-0472">Membrane</keyword>
<evidence type="ECO:0000313" key="3">
    <source>
        <dbReference type="EnsemblMetazoa" id="CPIJ009071-PA"/>
    </source>
</evidence>
<dbReference type="Proteomes" id="UP000002320">
    <property type="component" value="Unassembled WGS sequence"/>
</dbReference>
<feature type="transmembrane region" description="Helical" evidence="1">
    <location>
        <begin position="194"/>
        <end position="214"/>
    </location>
</feature>
<keyword evidence="1" id="KW-0812">Transmembrane</keyword>
<sequence length="305" mass="35499">MAALGKLFQRYFQRLRKVPSKDVFCLLDYLLALGGTYHKPSGIWLTTLWYLLQLLTAYQYCMQVLITFDNVARLEDRTSTIWSVMCLLTMTLCYVKQFFVWRYRGTIRSIRNFIVESEFGSRDVACDTAVRERALFWDQLRLRTRVAVQQHVQLLDLMVTLQPIYEKLFFIIYYQSLVVAGTVSYVIIREEFDLCSVAIILCTSISILECYWWCHLVDTFKELNETIAGNLLGQCCQLPYSADRHSEYLQMRSTFMIVANISRHSVAFSCWGVFEISTAVFAKLLNISYSVLMFLINVYDGGNLV</sequence>
<proteinExistence type="predicted"/>
<evidence type="ECO:0000313" key="2">
    <source>
        <dbReference type="EMBL" id="EDS32843.1"/>
    </source>
</evidence>
<protein>
    <recommendedName>
        <fullName evidence="5">Odorant receptor</fullName>
    </recommendedName>
</protein>
<dbReference type="KEGG" id="cqu:CpipJ_CPIJ009071"/>
<dbReference type="OrthoDB" id="7726730at2759"/>
<reference evidence="2" key="1">
    <citation type="submission" date="2007-03" db="EMBL/GenBank/DDBJ databases">
        <title>Annotation of Culex pipiens quinquefasciatus.</title>
        <authorList>
            <consortium name="The Broad Institute Genome Sequencing Platform"/>
            <person name="Atkinson P.W."/>
            <person name="Hemingway J."/>
            <person name="Christensen B.M."/>
            <person name="Higgs S."/>
            <person name="Kodira C."/>
            <person name="Hannick L."/>
            <person name="Megy K."/>
            <person name="O'Leary S."/>
            <person name="Pearson M."/>
            <person name="Haas B.J."/>
            <person name="Mauceli E."/>
            <person name="Wortman J.R."/>
            <person name="Lee N.H."/>
            <person name="Guigo R."/>
            <person name="Stanke M."/>
            <person name="Alvarado L."/>
            <person name="Amedeo P."/>
            <person name="Antoine C.H."/>
            <person name="Arensburger P."/>
            <person name="Bidwell S.L."/>
            <person name="Crawford M."/>
            <person name="Camaro F."/>
            <person name="Devon K."/>
            <person name="Engels R."/>
            <person name="Hammond M."/>
            <person name="Howarth C."/>
            <person name="Koehrsen M."/>
            <person name="Lawson D."/>
            <person name="Montgomery P."/>
            <person name="Nene V."/>
            <person name="Nusbaum C."/>
            <person name="Puiu D."/>
            <person name="Romero-Severson J."/>
            <person name="Severson D.W."/>
            <person name="Shumway M."/>
            <person name="Sisk P."/>
            <person name="Stolte C."/>
            <person name="Zeng Q."/>
            <person name="Eisenstadt E."/>
            <person name="Fraser-Liggett C."/>
            <person name="Strausberg R."/>
            <person name="Galagan J."/>
            <person name="Birren B."/>
            <person name="Collins F.H."/>
        </authorList>
    </citation>
    <scope>NUCLEOTIDE SEQUENCE [LARGE SCALE GENOMIC DNA]</scope>
    <source>
        <strain evidence="2">JHB</strain>
    </source>
</reference>
<organism>
    <name type="scientific">Culex quinquefasciatus</name>
    <name type="common">Southern house mosquito</name>
    <name type="synonym">Culex pungens</name>
    <dbReference type="NCBI Taxonomy" id="7176"/>
    <lineage>
        <taxon>Eukaryota</taxon>
        <taxon>Metazoa</taxon>
        <taxon>Ecdysozoa</taxon>
        <taxon>Arthropoda</taxon>
        <taxon>Hexapoda</taxon>
        <taxon>Insecta</taxon>
        <taxon>Pterygota</taxon>
        <taxon>Neoptera</taxon>
        <taxon>Endopterygota</taxon>
        <taxon>Diptera</taxon>
        <taxon>Nematocera</taxon>
        <taxon>Culicoidea</taxon>
        <taxon>Culicidae</taxon>
        <taxon>Culicinae</taxon>
        <taxon>Culicini</taxon>
        <taxon>Culex</taxon>
        <taxon>Culex</taxon>
    </lineage>
</organism>
<feature type="transmembrane region" description="Helical" evidence="1">
    <location>
        <begin position="80"/>
        <end position="101"/>
    </location>
</feature>
<dbReference type="EnsemblMetazoa" id="CPIJ009071-RA">
    <property type="protein sequence ID" value="CPIJ009071-PA"/>
    <property type="gene ID" value="CPIJ009071"/>
</dbReference>
<dbReference type="eggNOG" id="ENOG502TFA4">
    <property type="taxonomic scope" value="Eukaryota"/>
</dbReference>
<feature type="transmembrane region" description="Helical" evidence="1">
    <location>
        <begin position="168"/>
        <end position="188"/>
    </location>
</feature>
<evidence type="ECO:0000313" key="4">
    <source>
        <dbReference type="Proteomes" id="UP000002320"/>
    </source>
</evidence>
<evidence type="ECO:0000256" key="1">
    <source>
        <dbReference type="SAM" id="Phobius"/>
    </source>
</evidence>
<dbReference type="VEuPathDB" id="VectorBase:CPIJ009071"/>
<keyword evidence="4" id="KW-1185">Reference proteome</keyword>
<gene>
    <name evidence="3" type="primary">6041732</name>
    <name evidence="2" type="ORF">CpipJ_CPIJ009071</name>
</gene>
<name>B0WQH0_CULQU</name>
<dbReference type="VEuPathDB" id="VectorBase:CQUJHB020439"/>
<dbReference type="HOGENOM" id="CLU_912911_0_0_1"/>